<accession>A0A9X4F979</accession>
<reference evidence="1" key="1">
    <citation type="submission" date="2022-02" db="EMBL/GenBank/DDBJ databases">
        <title>Emergence and expansion in Europe of a Vibrio aestuarianus clonal complex pathogenic for oysters.</title>
        <authorList>
            <person name="Mesnil A."/>
            <person name="Travers M.-A."/>
        </authorList>
    </citation>
    <scope>NUCLEOTIDE SEQUENCE</scope>
    <source>
        <strain evidence="1">19_064_15T1</strain>
    </source>
</reference>
<comment type="caution">
    <text evidence="1">The sequence shown here is derived from an EMBL/GenBank/DDBJ whole genome shotgun (WGS) entry which is preliminary data.</text>
</comment>
<dbReference type="EMBL" id="JAKNAX010000036">
    <property type="protein sequence ID" value="MDE1347373.1"/>
    <property type="molecule type" value="Genomic_DNA"/>
</dbReference>
<gene>
    <name evidence="1" type="ORF">L9X51_13150</name>
</gene>
<name>A0A9X4F979_9VIBR</name>
<proteinExistence type="predicted"/>
<dbReference type="RefSeq" id="WP_274676151.1">
    <property type="nucleotide sequence ID" value="NZ_JAKNAX010000036.1"/>
</dbReference>
<organism evidence="1 2">
    <name type="scientific">Vibrio aestuarianus</name>
    <dbReference type="NCBI Taxonomy" id="28171"/>
    <lineage>
        <taxon>Bacteria</taxon>
        <taxon>Pseudomonadati</taxon>
        <taxon>Pseudomonadota</taxon>
        <taxon>Gammaproteobacteria</taxon>
        <taxon>Vibrionales</taxon>
        <taxon>Vibrionaceae</taxon>
        <taxon>Vibrio</taxon>
    </lineage>
</organism>
<dbReference type="Proteomes" id="UP001140978">
    <property type="component" value="Unassembled WGS sequence"/>
</dbReference>
<sequence>MELTLVYFKNIIGDEVIRNSSEDLEHQGVSLSIYDRAGKIEASLTDAVSQIFVIFSPALVNSIAAGLMTNAAYEAIKNQLLTFSSDIRGKSYKRFSAQNDIKDVDADFGIKFRAGRDSFDLKISPDASDEVKLKCVEEAFSIIREQGPEKELVFDESMSPKHQIGTFDERSKTYHLIEQSDLIDYLKKQGKL</sequence>
<dbReference type="AlphaFoldDB" id="A0A9X4F979"/>
<evidence type="ECO:0000313" key="2">
    <source>
        <dbReference type="Proteomes" id="UP001140978"/>
    </source>
</evidence>
<protein>
    <submittedName>
        <fullName evidence="1">Uncharacterized protein</fullName>
    </submittedName>
</protein>
<evidence type="ECO:0000313" key="1">
    <source>
        <dbReference type="EMBL" id="MDE1347373.1"/>
    </source>
</evidence>